<evidence type="ECO:0000313" key="2">
    <source>
        <dbReference type="EMBL" id="GAA4463623.1"/>
    </source>
</evidence>
<dbReference type="RefSeq" id="WP_345080197.1">
    <property type="nucleotide sequence ID" value="NZ_BAABFA010000008.1"/>
</dbReference>
<evidence type="ECO:0000256" key="1">
    <source>
        <dbReference type="SAM" id="MobiDB-lite"/>
    </source>
</evidence>
<evidence type="ECO:0008006" key="4">
    <source>
        <dbReference type="Google" id="ProtNLM"/>
    </source>
</evidence>
<dbReference type="InterPro" id="IPR028082">
    <property type="entry name" value="Peripla_BP_I"/>
</dbReference>
<accession>A0ABP8N9L0</accession>
<feature type="compositionally biased region" description="Low complexity" evidence="1">
    <location>
        <begin position="44"/>
        <end position="57"/>
    </location>
</feature>
<reference evidence="3" key="1">
    <citation type="journal article" date="2019" name="Int. J. Syst. Evol. Microbiol.">
        <title>The Global Catalogue of Microorganisms (GCM) 10K type strain sequencing project: providing services to taxonomists for standard genome sequencing and annotation.</title>
        <authorList>
            <consortium name="The Broad Institute Genomics Platform"/>
            <consortium name="The Broad Institute Genome Sequencing Center for Infectious Disease"/>
            <person name="Wu L."/>
            <person name="Ma J."/>
        </authorList>
    </citation>
    <scope>NUCLEOTIDE SEQUENCE [LARGE SCALE GENOMIC DNA]</scope>
    <source>
        <strain evidence="3">JCM 32105</strain>
    </source>
</reference>
<name>A0ABP8N9L0_9BACT</name>
<keyword evidence="3" id="KW-1185">Reference proteome</keyword>
<dbReference type="Proteomes" id="UP001500067">
    <property type="component" value="Unassembled WGS sequence"/>
</dbReference>
<feature type="region of interest" description="Disordered" evidence="1">
    <location>
        <begin position="16"/>
        <end position="78"/>
    </location>
</feature>
<evidence type="ECO:0000313" key="3">
    <source>
        <dbReference type="Proteomes" id="UP001500067"/>
    </source>
</evidence>
<proteinExistence type="predicted"/>
<feature type="compositionally biased region" description="Basic and acidic residues" evidence="1">
    <location>
        <begin position="21"/>
        <end position="34"/>
    </location>
</feature>
<comment type="caution">
    <text evidence="2">The sequence shown here is derived from an EMBL/GenBank/DDBJ whole genome shotgun (WGS) entry which is preliminary data.</text>
</comment>
<dbReference type="SUPFAM" id="SSF53822">
    <property type="entry name" value="Periplasmic binding protein-like I"/>
    <property type="match status" value="1"/>
</dbReference>
<dbReference type="EMBL" id="BAABFA010000008">
    <property type="protein sequence ID" value="GAA4463623.1"/>
    <property type="molecule type" value="Genomic_DNA"/>
</dbReference>
<sequence length="443" mass="50278">MLAMLYLAIGTEAGAYTYPQHSEKNRKETRAERRERKRKEKYATEAPNGAAKAAAGNDNKEKPKQPGPKRKQELSYPETRLKKRYRVSVVVPLYLDELVRGESVTFKDKVPDKAAAGLAFYQGVKLAADSLERAGAQLDVYIHDAGSFSESPEMLISNRKLDSTDLVIGAVEQHDIPALATYARKKRINFVSALTNYDGWVKDNQYFTMLQPSVKSHCEFIIDELSRRYAGQTVPLLYRTSSLADDNAALYMLNDLYSDVTFHKLQCNTLPTRETLAGILDSTRPNILAVSILDATFADSILASLARYYPGVHFEVWGMPTWNGIPSLRKQNAYKNITVRVTYPFNFAKGDSTLQLSIQQAFRRDFGGVPSEMVMRGYETMLWYGTLLRRYGTIFNNDYTDLRGAPFTDMKIKPRWDRNGSLLYLENKNIYLSTYQGGIYKTE</sequence>
<organism evidence="2 3">
    <name type="scientific">Nemorincola caseinilytica</name>
    <dbReference type="NCBI Taxonomy" id="2054315"/>
    <lineage>
        <taxon>Bacteria</taxon>
        <taxon>Pseudomonadati</taxon>
        <taxon>Bacteroidota</taxon>
        <taxon>Chitinophagia</taxon>
        <taxon>Chitinophagales</taxon>
        <taxon>Chitinophagaceae</taxon>
        <taxon>Nemorincola</taxon>
    </lineage>
</organism>
<protein>
    <recommendedName>
        <fullName evidence="4">Amino acid ABC transporter substrate-binding protein</fullName>
    </recommendedName>
</protein>
<gene>
    <name evidence="2" type="ORF">GCM10023093_12520</name>
</gene>